<dbReference type="Proteomes" id="UP000727407">
    <property type="component" value="Unassembled WGS sequence"/>
</dbReference>
<feature type="non-terminal residue" evidence="1">
    <location>
        <position position="1"/>
    </location>
</feature>
<dbReference type="OrthoDB" id="8770287at2759"/>
<reference evidence="1" key="1">
    <citation type="submission" date="2020-07" db="EMBL/GenBank/DDBJ databases">
        <title>Clarias magur genome sequencing, assembly and annotation.</title>
        <authorList>
            <person name="Kushwaha B."/>
            <person name="Kumar R."/>
            <person name="Das P."/>
            <person name="Joshi C.G."/>
            <person name="Kumar D."/>
            <person name="Nagpure N.S."/>
            <person name="Pandey M."/>
            <person name="Agarwal S."/>
            <person name="Srivastava S."/>
            <person name="Singh M."/>
            <person name="Sahoo L."/>
            <person name="Jayasankar P."/>
            <person name="Meher P.K."/>
            <person name="Koringa P.G."/>
            <person name="Iquebal M.A."/>
            <person name="Das S.P."/>
            <person name="Bit A."/>
            <person name="Patnaik S."/>
            <person name="Patel N."/>
            <person name="Shah T.M."/>
            <person name="Hinsu A."/>
            <person name="Jena J.K."/>
        </authorList>
    </citation>
    <scope>NUCLEOTIDE SEQUENCE</scope>
    <source>
        <strain evidence="1">CIFAMagur01</strain>
        <tissue evidence="1">Testis</tissue>
    </source>
</reference>
<organism evidence="1 2">
    <name type="scientific">Clarias magur</name>
    <name type="common">Asian catfish</name>
    <name type="synonym">Macropteronotus magur</name>
    <dbReference type="NCBI Taxonomy" id="1594786"/>
    <lineage>
        <taxon>Eukaryota</taxon>
        <taxon>Metazoa</taxon>
        <taxon>Chordata</taxon>
        <taxon>Craniata</taxon>
        <taxon>Vertebrata</taxon>
        <taxon>Euteleostomi</taxon>
        <taxon>Actinopterygii</taxon>
        <taxon>Neopterygii</taxon>
        <taxon>Teleostei</taxon>
        <taxon>Ostariophysi</taxon>
        <taxon>Siluriformes</taxon>
        <taxon>Clariidae</taxon>
        <taxon>Clarias</taxon>
    </lineage>
</organism>
<dbReference type="EMBL" id="QNUK01000414">
    <property type="protein sequence ID" value="KAF5893757.1"/>
    <property type="molecule type" value="Genomic_DNA"/>
</dbReference>
<comment type="caution">
    <text evidence="1">The sequence shown here is derived from an EMBL/GenBank/DDBJ whole genome shotgun (WGS) entry which is preliminary data.</text>
</comment>
<keyword evidence="2" id="KW-1185">Reference proteome</keyword>
<feature type="non-terminal residue" evidence="1">
    <location>
        <position position="205"/>
    </location>
</feature>
<gene>
    <name evidence="1" type="ORF">DAT39_016531</name>
</gene>
<protein>
    <submittedName>
        <fullName evidence="1">Uncharacterized protein</fullName>
    </submittedName>
</protein>
<evidence type="ECO:0000313" key="1">
    <source>
        <dbReference type="EMBL" id="KAF5893757.1"/>
    </source>
</evidence>
<accession>A0A8J4U8M9</accession>
<sequence>SDVSGIPNKRRCPRNGGDFLETEREMSTCSGPETLLMVIIGTQGSYMKEAFGTNQFFNTCVPDSLLSAFHILYIKHLYIRALFASNIFFRTLMRTLNREAYTQARALWIIQLEDYNKLNRFSNIKDHFPIIDKLVCAKVDYHQETPDGHPIYGKTLSKFRPFGDLRALGEISDPALILVHRDVHNPRYDPRVYSKPPLAVVDYNK</sequence>
<name>A0A8J4U8M9_CLAMG</name>
<proteinExistence type="predicted"/>
<evidence type="ECO:0000313" key="2">
    <source>
        <dbReference type="Proteomes" id="UP000727407"/>
    </source>
</evidence>
<dbReference type="AlphaFoldDB" id="A0A8J4U8M9"/>